<organism evidence="12 13">
    <name type="scientific">Pectobacterium atrosepticum (strain SCRI 1043 / ATCC BAA-672)</name>
    <name type="common">Erwinia carotovora subsp. atroseptica</name>
    <dbReference type="NCBI Taxonomy" id="218491"/>
    <lineage>
        <taxon>Bacteria</taxon>
        <taxon>Pseudomonadati</taxon>
        <taxon>Pseudomonadota</taxon>
        <taxon>Gammaproteobacteria</taxon>
        <taxon>Enterobacterales</taxon>
        <taxon>Pectobacteriaceae</taxon>
        <taxon>Pectobacterium</taxon>
    </lineage>
</organism>
<keyword evidence="6" id="KW-0378">Hydrolase</keyword>
<dbReference type="InterPro" id="IPR050706">
    <property type="entry name" value="Cyclic-di-GMP_PDE-like"/>
</dbReference>
<evidence type="ECO:0000256" key="2">
    <source>
        <dbReference type="ARBA" id="ARBA00012282"/>
    </source>
</evidence>
<dbReference type="GO" id="GO:0071111">
    <property type="term" value="F:cyclic-guanylate-specific phosphodiesterase activity"/>
    <property type="evidence" value="ECO:0007669"/>
    <property type="project" value="UniProtKB-EC"/>
</dbReference>
<dbReference type="GO" id="GO:0005886">
    <property type="term" value="C:plasma membrane"/>
    <property type="evidence" value="ECO:0007669"/>
    <property type="project" value="UniProtKB-SubCell"/>
</dbReference>
<dbReference type="InterPro" id="IPR024744">
    <property type="entry name" value="CSS-motif_dom"/>
</dbReference>
<keyword evidence="5 10" id="KW-0812">Transmembrane</keyword>
<keyword evidence="13" id="KW-1185">Reference proteome</keyword>
<evidence type="ECO:0000256" key="7">
    <source>
        <dbReference type="ARBA" id="ARBA00022989"/>
    </source>
</evidence>
<evidence type="ECO:0000313" key="13">
    <source>
        <dbReference type="Proteomes" id="UP000007966"/>
    </source>
</evidence>
<reference evidence="12" key="1">
    <citation type="submission" date="2004-02" db="EMBL/GenBank/DDBJ databases">
        <title>The genome sequence of the enterobacterial phytopathogen Erwinia carotovora subsp. atroseptica SCRI1043 and functional genomic identification of novel virulence factors.</title>
        <authorList>
            <person name="Bell K.S."/>
            <person name="Sebaihia M."/>
            <person name="Pritchard L."/>
            <person name="Holden M."/>
            <person name="Hyman L.J."/>
            <person name="Holeva M.C."/>
            <person name="Thomson N.R."/>
            <person name="Bentley S.D."/>
            <person name="Churcher C."/>
            <person name="Mungall K."/>
            <person name="Atkin R."/>
            <person name="Bason N."/>
            <person name="Brooks K."/>
            <person name="Chillingworth T."/>
            <person name="Clark K."/>
            <person name="Doggett J."/>
            <person name="Fraser A."/>
            <person name="Hance Z."/>
            <person name="Hauser H."/>
            <person name="Jagels K."/>
            <person name="Moule S."/>
            <person name="Norbertczak H."/>
            <person name="Ormond D."/>
            <person name="Price C."/>
            <person name="Quail M.A."/>
            <person name="Sanders M."/>
            <person name="Walker D."/>
            <person name="Whitehead S."/>
            <person name="Salmond G.P.C."/>
            <person name="Birch P.R.J."/>
            <person name="Barrell B.G."/>
            <person name="Parkhill J."/>
            <person name="Toth I.K."/>
        </authorList>
    </citation>
    <scope>NUCLEOTIDE SEQUENCE</scope>
    <source>
        <strain evidence="12">SCRI1043</strain>
    </source>
</reference>
<keyword evidence="4" id="KW-0973">c-di-GMP</keyword>
<comment type="subcellular location">
    <subcellularLocation>
        <location evidence="1">Cell membrane</location>
        <topology evidence="1">Multi-pass membrane protein</topology>
    </subcellularLocation>
</comment>
<protein>
    <recommendedName>
        <fullName evidence="2">cyclic-guanylate-specific phosphodiesterase</fullName>
        <ecNumber evidence="2">3.1.4.52</ecNumber>
    </recommendedName>
</protein>
<sequence length="539" mass="60727">MPLLFPSCCRMIAMLALTTNTGLWFRLVSISLGSALLALLLGQAIVARMEQTQLLHYSEEVLDQGIAVANEGRETINRVLTLNNTPCSSADLKELRLISFYSVYLRDIGRIKNNYLICSAGWGMLNPPIYLLPPNLTTPDGVQLWTAMKDVVDPRITADMASLNGVVTITAAAAFRRFTQPPAEHSAMLLTRNLDHVYQKFGDIDLPAFRQTRQQNNAWLTMGKRQTFFCAQNRDICVLAQLDSAGILYHPWYVIASLLFLGLLIGASSTFSYQLYYDRHQALPSQLKRAIKHQRFQVHYQPLISLPQRAIIGVEALARWRNEHGDNVSPEYFINIAEEMGYLPELTRIITRQALHDMQPYLTQEPPFLLSINLSVTDIVSPDYHHFLQKMCDELGIDRARIMLELTERSSTSHQTLANGLEALRREGYKVALDDFGTGYSNLDYLSHLPFDMIKIDKVFVGAIGTDSVNAAMADLLFTLVKKLDVPVIIEGVETREQAAYILQQCPSAMIQGWYFSKAVALCDLPDIHHYQCPPIETA</sequence>
<keyword evidence="3" id="KW-1003">Cell membrane</keyword>
<evidence type="ECO:0000313" key="12">
    <source>
        <dbReference type="EMBL" id="CAG74993.1"/>
    </source>
</evidence>
<keyword evidence="8 10" id="KW-0472">Membrane</keyword>
<evidence type="ECO:0000256" key="4">
    <source>
        <dbReference type="ARBA" id="ARBA00022636"/>
    </source>
</evidence>
<evidence type="ECO:0000256" key="3">
    <source>
        <dbReference type="ARBA" id="ARBA00022475"/>
    </source>
</evidence>
<dbReference type="Proteomes" id="UP000007966">
    <property type="component" value="Chromosome"/>
</dbReference>
<comment type="catalytic activity">
    <reaction evidence="9">
        <text>3',3'-c-di-GMP + H2O = 5'-phosphoguanylyl(3'-&gt;5')guanosine + H(+)</text>
        <dbReference type="Rhea" id="RHEA:24902"/>
        <dbReference type="ChEBI" id="CHEBI:15377"/>
        <dbReference type="ChEBI" id="CHEBI:15378"/>
        <dbReference type="ChEBI" id="CHEBI:58754"/>
        <dbReference type="ChEBI" id="CHEBI:58805"/>
        <dbReference type="EC" id="3.1.4.52"/>
    </reaction>
</comment>
<feature type="transmembrane region" description="Helical" evidence="10">
    <location>
        <begin position="23"/>
        <end position="46"/>
    </location>
</feature>
<keyword evidence="7 10" id="KW-1133">Transmembrane helix</keyword>
<dbReference type="PANTHER" id="PTHR33121">
    <property type="entry name" value="CYCLIC DI-GMP PHOSPHODIESTERASE PDEF"/>
    <property type="match status" value="1"/>
</dbReference>
<dbReference type="PROSITE" id="PS50883">
    <property type="entry name" value="EAL"/>
    <property type="match status" value="1"/>
</dbReference>
<dbReference type="Gene3D" id="3.20.20.450">
    <property type="entry name" value="EAL domain"/>
    <property type="match status" value="1"/>
</dbReference>
<dbReference type="CDD" id="cd01948">
    <property type="entry name" value="EAL"/>
    <property type="match status" value="1"/>
</dbReference>
<dbReference type="EC" id="3.1.4.52" evidence="2"/>
<dbReference type="EMBL" id="BX950851">
    <property type="protein sequence ID" value="CAG74993.1"/>
    <property type="molecule type" value="Genomic_DNA"/>
</dbReference>
<dbReference type="InterPro" id="IPR035919">
    <property type="entry name" value="EAL_sf"/>
</dbReference>
<dbReference type="PANTHER" id="PTHR33121:SF79">
    <property type="entry name" value="CYCLIC DI-GMP PHOSPHODIESTERASE PDED-RELATED"/>
    <property type="match status" value="1"/>
</dbReference>
<dbReference type="InterPro" id="IPR001633">
    <property type="entry name" value="EAL_dom"/>
</dbReference>
<dbReference type="KEGG" id="eca:ECA2091"/>
<dbReference type="STRING" id="218491.ECA2091"/>
<dbReference type="Pfam" id="PF12792">
    <property type="entry name" value="CSS-motif"/>
    <property type="match status" value="1"/>
</dbReference>
<name>Q6D5E9_PECAS</name>
<gene>
    <name evidence="12" type="ordered locus">ECA2091</name>
</gene>
<evidence type="ECO:0000256" key="9">
    <source>
        <dbReference type="ARBA" id="ARBA00034290"/>
    </source>
</evidence>
<evidence type="ECO:0000256" key="10">
    <source>
        <dbReference type="SAM" id="Phobius"/>
    </source>
</evidence>
<feature type="domain" description="EAL" evidence="11">
    <location>
        <begin position="280"/>
        <end position="533"/>
    </location>
</feature>
<evidence type="ECO:0000259" key="11">
    <source>
        <dbReference type="PROSITE" id="PS50883"/>
    </source>
</evidence>
<dbReference type="Pfam" id="PF00563">
    <property type="entry name" value="EAL"/>
    <property type="match status" value="1"/>
</dbReference>
<proteinExistence type="predicted"/>
<dbReference type="SMART" id="SM00052">
    <property type="entry name" value="EAL"/>
    <property type="match status" value="1"/>
</dbReference>
<evidence type="ECO:0000256" key="8">
    <source>
        <dbReference type="ARBA" id="ARBA00023136"/>
    </source>
</evidence>
<dbReference type="SUPFAM" id="SSF141868">
    <property type="entry name" value="EAL domain-like"/>
    <property type="match status" value="1"/>
</dbReference>
<dbReference type="HOGENOM" id="CLU_000445_131_1_6"/>
<evidence type="ECO:0000256" key="5">
    <source>
        <dbReference type="ARBA" id="ARBA00022692"/>
    </source>
</evidence>
<dbReference type="eggNOG" id="COG4943">
    <property type="taxonomic scope" value="Bacteria"/>
</dbReference>
<dbReference type="AlphaFoldDB" id="Q6D5E9"/>
<evidence type="ECO:0000256" key="1">
    <source>
        <dbReference type="ARBA" id="ARBA00004651"/>
    </source>
</evidence>
<evidence type="ECO:0000256" key="6">
    <source>
        <dbReference type="ARBA" id="ARBA00022801"/>
    </source>
</evidence>
<accession>Q6D5E9</accession>